<evidence type="ECO:0000313" key="3">
    <source>
        <dbReference type="Proteomes" id="UP000299102"/>
    </source>
</evidence>
<protein>
    <submittedName>
        <fullName evidence="2">Uncharacterized protein</fullName>
    </submittedName>
</protein>
<dbReference type="EMBL" id="BGZK01000312">
    <property type="protein sequence ID" value="GBP35974.1"/>
    <property type="molecule type" value="Genomic_DNA"/>
</dbReference>
<organism evidence="2 3">
    <name type="scientific">Eumeta variegata</name>
    <name type="common">Bagworm moth</name>
    <name type="synonym">Eumeta japonica</name>
    <dbReference type="NCBI Taxonomy" id="151549"/>
    <lineage>
        <taxon>Eukaryota</taxon>
        <taxon>Metazoa</taxon>
        <taxon>Ecdysozoa</taxon>
        <taxon>Arthropoda</taxon>
        <taxon>Hexapoda</taxon>
        <taxon>Insecta</taxon>
        <taxon>Pterygota</taxon>
        <taxon>Neoptera</taxon>
        <taxon>Endopterygota</taxon>
        <taxon>Lepidoptera</taxon>
        <taxon>Glossata</taxon>
        <taxon>Ditrysia</taxon>
        <taxon>Tineoidea</taxon>
        <taxon>Psychidae</taxon>
        <taxon>Oiketicinae</taxon>
        <taxon>Eumeta</taxon>
    </lineage>
</organism>
<feature type="region of interest" description="Disordered" evidence="1">
    <location>
        <begin position="1"/>
        <end position="26"/>
    </location>
</feature>
<name>A0A4C1VDF1_EUMVA</name>
<dbReference type="AlphaFoldDB" id="A0A4C1VDF1"/>
<keyword evidence="3" id="KW-1185">Reference proteome</keyword>
<feature type="compositionally biased region" description="Polar residues" evidence="1">
    <location>
        <begin position="66"/>
        <end position="83"/>
    </location>
</feature>
<accession>A0A4C1VDF1</accession>
<evidence type="ECO:0000256" key="1">
    <source>
        <dbReference type="SAM" id="MobiDB-lite"/>
    </source>
</evidence>
<proteinExistence type="predicted"/>
<comment type="caution">
    <text evidence="2">The sequence shown here is derived from an EMBL/GenBank/DDBJ whole genome shotgun (WGS) entry which is preliminary data.</text>
</comment>
<gene>
    <name evidence="2" type="ORF">EVAR_91525_1</name>
</gene>
<dbReference type="Proteomes" id="UP000299102">
    <property type="component" value="Unassembled WGS sequence"/>
</dbReference>
<evidence type="ECO:0000313" key="2">
    <source>
        <dbReference type="EMBL" id="GBP35974.1"/>
    </source>
</evidence>
<sequence length="201" mass="21239">MRGLGDSAAHAKPAHPPRDEPGTPPDLAWIIYSSAVLYEQCVPAGSGAPRPPLRSDDPFSSRLFPNKSTRAIRSLTAPTSQGRSARGAGRPLAAGQALASSTTNAFRWPPSSRGGERRALLLHDHSLLMCRRGRDAARRRAGGVGAAGELREAYTTATELNTQRRARAAGGAGARPLSSRSPAPANRRGCGAGRSAEFRRR</sequence>
<reference evidence="2 3" key="1">
    <citation type="journal article" date="2019" name="Commun. Biol.">
        <title>The bagworm genome reveals a unique fibroin gene that provides high tensile strength.</title>
        <authorList>
            <person name="Kono N."/>
            <person name="Nakamura H."/>
            <person name="Ohtoshi R."/>
            <person name="Tomita M."/>
            <person name="Numata K."/>
            <person name="Arakawa K."/>
        </authorList>
    </citation>
    <scope>NUCLEOTIDE SEQUENCE [LARGE SCALE GENOMIC DNA]</scope>
</reference>
<feature type="region of interest" description="Disordered" evidence="1">
    <location>
        <begin position="155"/>
        <end position="201"/>
    </location>
</feature>
<feature type="region of interest" description="Disordered" evidence="1">
    <location>
        <begin position="47"/>
        <end position="114"/>
    </location>
</feature>